<feature type="region of interest" description="Disordered" evidence="1">
    <location>
        <begin position="22"/>
        <end position="52"/>
    </location>
</feature>
<name>A0AAP0J380_9MAGN</name>
<evidence type="ECO:0000259" key="2">
    <source>
        <dbReference type="Pfam" id="PF13259"/>
    </source>
</evidence>
<dbReference type="AlphaFoldDB" id="A0AAP0J380"/>
<comment type="caution">
    <text evidence="3">The sequence shown here is derived from an EMBL/GenBank/DDBJ whole genome shotgun (WGS) entry which is preliminary data.</text>
</comment>
<dbReference type="InterPro" id="IPR025124">
    <property type="entry name" value="Gag1-like_clamp"/>
</dbReference>
<proteinExistence type="predicted"/>
<dbReference type="EMBL" id="JBBNAG010000006">
    <property type="protein sequence ID" value="KAK9126604.1"/>
    <property type="molecule type" value="Genomic_DNA"/>
</dbReference>
<accession>A0AAP0J380</accession>
<protein>
    <recommendedName>
        <fullName evidence="2">Gag1-like clamp domain-containing protein</fullName>
    </recommendedName>
</protein>
<dbReference type="Pfam" id="PF13259">
    <property type="entry name" value="clamp_Gag1-like"/>
    <property type="match status" value="1"/>
</dbReference>
<dbReference type="PANTHER" id="PTHR33373">
    <property type="entry name" value="OS07G0479600 PROTEIN"/>
    <property type="match status" value="1"/>
</dbReference>
<keyword evidence="4" id="KW-1185">Reference proteome</keyword>
<reference evidence="3 4" key="1">
    <citation type="submission" date="2024-01" db="EMBL/GenBank/DDBJ databases">
        <title>Genome assemblies of Stephania.</title>
        <authorList>
            <person name="Yang L."/>
        </authorList>
    </citation>
    <scope>NUCLEOTIDE SEQUENCE [LARGE SCALE GENOMIC DNA]</scope>
    <source>
        <strain evidence="3">JXDWG</strain>
        <tissue evidence="3">Leaf</tissue>
    </source>
</reference>
<evidence type="ECO:0000313" key="4">
    <source>
        <dbReference type="Proteomes" id="UP001419268"/>
    </source>
</evidence>
<dbReference type="Proteomes" id="UP001419268">
    <property type="component" value="Unassembled WGS sequence"/>
</dbReference>
<evidence type="ECO:0000313" key="3">
    <source>
        <dbReference type="EMBL" id="KAK9126604.1"/>
    </source>
</evidence>
<feature type="domain" description="Gag1-like clamp" evidence="2">
    <location>
        <begin position="22"/>
        <end position="130"/>
    </location>
</feature>
<organism evidence="3 4">
    <name type="scientific">Stephania cephalantha</name>
    <dbReference type="NCBI Taxonomy" id="152367"/>
    <lineage>
        <taxon>Eukaryota</taxon>
        <taxon>Viridiplantae</taxon>
        <taxon>Streptophyta</taxon>
        <taxon>Embryophyta</taxon>
        <taxon>Tracheophyta</taxon>
        <taxon>Spermatophyta</taxon>
        <taxon>Magnoliopsida</taxon>
        <taxon>Ranunculales</taxon>
        <taxon>Menispermaceae</taxon>
        <taxon>Menispermoideae</taxon>
        <taxon>Cissampelideae</taxon>
        <taxon>Stephania</taxon>
    </lineage>
</organism>
<evidence type="ECO:0000256" key="1">
    <source>
        <dbReference type="SAM" id="MobiDB-lite"/>
    </source>
</evidence>
<gene>
    <name evidence="3" type="ORF">Scep_015450</name>
</gene>
<sequence>MEIELIYCQFMERKCSSDLEKMENNTSNSVSSEKKPSLGSILASEETRPTEKASTFVNHAEITWHKQRREWTGDINQRAPKVAKDPVISCSWSMTYEDLLMTGEPFPQSIPLSEMVDFLVDIWNDEGLYD</sequence>
<dbReference type="PANTHER" id="PTHR33373:SF28">
    <property type="entry name" value="OS07G0479600 PROTEIN"/>
    <property type="match status" value="1"/>
</dbReference>